<protein>
    <submittedName>
        <fullName evidence="3">BTB/POZ and MATH domain-containing protein 3</fullName>
    </submittedName>
</protein>
<dbReference type="InterPro" id="IPR000210">
    <property type="entry name" value="BTB/POZ_dom"/>
</dbReference>
<accession>A0A6A2XAR5</accession>
<evidence type="ECO:0000313" key="3">
    <source>
        <dbReference type="EMBL" id="KAE8655429.1"/>
    </source>
</evidence>
<dbReference type="UniPathway" id="UPA00143"/>
<evidence type="ECO:0000313" key="4">
    <source>
        <dbReference type="Proteomes" id="UP000436088"/>
    </source>
</evidence>
<dbReference type="SUPFAM" id="SSF54695">
    <property type="entry name" value="POZ domain"/>
    <property type="match status" value="1"/>
</dbReference>
<dbReference type="CDD" id="cd00121">
    <property type="entry name" value="MATH"/>
    <property type="match status" value="1"/>
</dbReference>
<dbReference type="Pfam" id="PF13961">
    <property type="entry name" value="DUF4219"/>
    <property type="match status" value="1"/>
</dbReference>
<dbReference type="InterPro" id="IPR002083">
    <property type="entry name" value="MATH/TRAF_dom"/>
</dbReference>
<dbReference type="EMBL" id="VEPZ02001779">
    <property type="protein sequence ID" value="KAE8655429.1"/>
    <property type="molecule type" value="Genomic_DNA"/>
</dbReference>
<name>A0A6A2XAR5_HIBSY</name>
<evidence type="ECO:0000259" key="2">
    <source>
        <dbReference type="PROSITE" id="PS50097"/>
    </source>
</evidence>
<organism evidence="3 4">
    <name type="scientific">Hibiscus syriacus</name>
    <name type="common">Rose of Sharon</name>
    <dbReference type="NCBI Taxonomy" id="106335"/>
    <lineage>
        <taxon>Eukaryota</taxon>
        <taxon>Viridiplantae</taxon>
        <taxon>Streptophyta</taxon>
        <taxon>Embryophyta</taxon>
        <taxon>Tracheophyta</taxon>
        <taxon>Spermatophyta</taxon>
        <taxon>Magnoliopsida</taxon>
        <taxon>eudicotyledons</taxon>
        <taxon>Gunneridae</taxon>
        <taxon>Pentapetalae</taxon>
        <taxon>rosids</taxon>
        <taxon>malvids</taxon>
        <taxon>Malvales</taxon>
        <taxon>Malvaceae</taxon>
        <taxon>Malvoideae</taxon>
        <taxon>Hibiscus</taxon>
    </lineage>
</organism>
<comment type="caution">
    <text evidence="3">The sequence shown here is derived from an EMBL/GenBank/DDBJ whole genome shotgun (WGS) entry which is preliminary data.</text>
</comment>
<dbReference type="AlphaFoldDB" id="A0A6A2XAR5"/>
<dbReference type="SUPFAM" id="SSF49599">
    <property type="entry name" value="TRAF domain-like"/>
    <property type="match status" value="1"/>
</dbReference>
<sequence>MTNMIQPQIPRLTKTNYGNWSIQMMALLGSQNCWDIIEDGYIEPENAATKVALANEEKKFARRRPVSSTLSAGRKPGFGRSIPVIFCLGRAPNLDDRHWDMKCGCSFRTWELGSIDRGYKLFFRRTTLESSDYIKDDCLIMNCTVGVVRTRLEVGDETFKAHKLILAARSHVFKAQFFGLVGDPNLDKMQVKDFEPSIFKAMLLFIYTDKLPDVREITDSTSMCASTNMAQHLLAAADLYNLDRLKVLCEAKLCEELNADTLTWEVRVRRYYQCKSQVKLLCEMLRNRLVPPEVDSFVTVMQSEGFRHLEESCPSLLSELLKAFASSEESSSLLSSRKRSASSVYGMDLAAEGPAVESVNPNGRRVRRH</sequence>
<dbReference type="Gene3D" id="3.30.710.10">
    <property type="entry name" value="Potassium Channel Kv1.1, Chain A"/>
    <property type="match status" value="1"/>
</dbReference>
<reference evidence="3" key="1">
    <citation type="submission" date="2019-09" db="EMBL/GenBank/DDBJ databases">
        <title>Draft genome information of white flower Hibiscus syriacus.</title>
        <authorList>
            <person name="Kim Y.-M."/>
        </authorList>
    </citation>
    <scope>NUCLEOTIDE SEQUENCE [LARGE SCALE GENOMIC DNA]</scope>
    <source>
        <strain evidence="3">YM2019G1</strain>
    </source>
</reference>
<dbReference type="PANTHER" id="PTHR26379">
    <property type="entry name" value="BTB/POZ AND MATH DOMAIN-CONTAINING PROTEIN 1"/>
    <property type="match status" value="1"/>
</dbReference>
<dbReference type="PROSITE" id="PS50097">
    <property type="entry name" value="BTB"/>
    <property type="match status" value="1"/>
</dbReference>
<dbReference type="CDD" id="cd18280">
    <property type="entry name" value="BTB_POZ_BPM_plant"/>
    <property type="match status" value="1"/>
</dbReference>
<dbReference type="InterPro" id="IPR025314">
    <property type="entry name" value="DUF4219"/>
</dbReference>
<keyword evidence="4" id="KW-1185">Reference proteome</keyword>
<dbReference type="PANTHER" id="PTHR26379:SF293">
    <property type="entry name" value="BTB_POZ AND MATH DOMAIN-CONTAINING PROTEIN 3"/>
    <property type="match status" value="1"/>
</dbReference>
<proteinExistence type="predicted"/>
<dbReference type="InterPro" id="IPR011333">
    <property type="entry name" value="SKP1/BTB/POZ_sf"/>
</dbReference>
<dbReference type="Proteomes" id="UP000436088">
    <property type="component" value="Unassembled WGS sequence"/>
</dbReference>
<evidence type="ECO:0000256" key="1">
    <source>
        <dbReference type="ARBA" id="ARBA00004906"/>
    </source>
</evidence>
<feature type="domain" description="BTB" evidence="2">
    <location>
        <begin position="148"/>
        <end position="211"/>
    </location>
</feature>
<comment type="pathway">
    <text evidence="1">Protein modification; protein ubiquitination.</text>
</comment>
<dbReference type="SMART" id="SM00225">
    <property type="entry name" value="BTB"/>
    <property type="match status" value="1"/>
</dbReference>
<dbReference type="InterPro" id="IPR045005">
    <property type="entry name" value="BPM1-6"/>
</dbReference>
<dbReference type="GO" id="GO:0016567">
    <property type="term" value="P:protein ubiquitination"/>
    <property type="evidence" value="ECO:0007669"/>
    <property type="project" value="UniProtKB-UniPathway"/>
</dbReference>
<dbReference type="Pfam" id="PF00651">
    <property type="entry name" value="BTB"/>
    <property type="match status" value="1"/>
</dbReference>
<gene>
    <name evidence="3" type="ORF">F3Y22_tig00117027pilonHSYRG00032</name>
</gene>